<dbReference type="AlphaFoldDB" id="A0A3S1A3S7"/>
<evidence type="ECO:0000313" key="10">
    <source>
        <dbReference type="EMBL" id="RUS92890.1"/>
    </source>
</evidence>
<dbReference type="InterPro" id="IPR050763">
    <property type="entry name" value="ABC_transporter_ATP-binding"/>
</dbReference>
<keyword evidence="11" id="KW-1185">Reference proteome</keyword>
<dbReference type="GO" id="GO:0140359">
    <property type="term" value="F:ABC-type transporter activity"/>
    <property type="evidence" value="ECO:0007669"/>
    <property type="project" value="InterPro"/>
</dbReference>
<feature type="transmembrane region" description="Helical" evidence="8">
    <location>
        <begin position="393"/>
        <end position="414"/>
    </location>
</feature>
<protein>
    <recommendedName>
        <fullName evidence="9">ABC transporter domain-containing protein</fullName>
    </recommendedName>
</protein>
<evidence type="ECO:0000259" key="9">
    <source>
        <dbReference type="PROSITE" id="PS50893"/>
    </source>
</evidence>
<keyword evidence="6 8" id="KW-1133">Transmembrane helix</keyword>
<dbReference type="GO" id="GO:0016020">
    <property type="term" value="C:membrane"/>
    <property type="evidence" value="ECO:0007669"/>
    <property type="project" value="UniProtKB-SubCell"/>
</dbReference>
<keyword evidence="7 8" id="KW-0472">Membrane</keyword>
<feature type="transmembrane region" description="Helical" evidence="8">
    <location>
        <begin position="259"/>
        <end position="276"/>
    </location>
</feature>
<dbReference type="InterPro" id="IPR017871">
    <property type="entry name" value="ABC_transporter-like_CS"/>
</dbReference>
<dbReference type="InterPro" id="IPR013525">
    <property type="entry name" value="ABC2_TM"/>
</dbReference>
<feature type="domain" description="ABC transporter" evidence="9">
    <location>
        <begin position="4"/>
        <end position="230"/>
    </location>
</feature>
<proteinExistence type="predicted"/>
<sequence length="476" mass="53522">MNLIELHNVHKKLSERFCLEGINLIVKQGEFVILKGLNGSGKTTLLNLILGLDVPDSGEVKLDGYSPLYPKSKNHVGAVLQTVKPPKETKVKEFVELWRSYYPNPLSAEEILSTVNLEGKHDDFLDKLSGGEKQRIIFALGIADKPKCLIVDEPTKELDLEGKEDFWEQIKRCREMGITILMVTNESSDQDKIKALATRSITLEWNKEDGKSKIVAVEIIRDTPDLKQKGNSTVESQNLLSMLWRQTWIEFLKLSRNRIYLLGLLLFPCMVVFLTPNEQAGKIELLCFAGISLLTFAIERLGNVIATERSEGWLKLLRVSPLPPTVYLAAKILVSLAILTVNLLLVLLLGAWRLGIHENLGRWLVMFFSFILGIIPFVILGLALGYLFKPKSVNVITGLSIPFALFTCGLPLPVSKPVQDLIAFSPFCHYGRLVMWSAGMSNDNYVSIDLLWLLWAACIFGFLAVWAYQHDAEVQR</sequence>
<name>A0A3S1A3S7_9CYAN</name>
<evidence type="ECO:0000256" key="2">
    <source>
        <dbReference type="ARBA" id="ARBA00022448"/>
    </source>
</evidence>
<keyword evidence="2" id="KW-0813">Transport</keyword>
<dbReference type="InterPro" id="IPR027417">
    <property type="entry name" value="P-loop_NTPase"/>
</dbReference>
<reference evidence="10" key="1">
    <citation type="submission" date="2018-12" db="EMBL/GenBank/DDBJ databases">
        <authorList>
            <person name="Will S."/>
            <person name="Neumann-Schaal M."/>
            <person name="Henke P."/>
        </authorList>
    </citation>
    <scope>NUCLEOTIDE SEQUENCE</scope>
    <source>
        <strain evidence="10">PCC 7102</strain>
    </source>
</reference>
<evidence type="ECO:0000256" key="3">
    <source>
        <dbReference type="ARBA" id="ARBA00022692"/>
    </source>
</evidence>
<evidence type="ECO:0000256" key="1">
    <source>
        <dbReference type="ARBA" id="ARBA00004141"/>
    </source>
</evidence>
<evidence type="ECO:0000256" key="7">
    <source>
        <dbReference type="ARBA" id="ARBA00023136"/>
    </source>
</evidence>
<dbReference type="InterPro" id="IPR003593">
    <property type="entry name" value="AAA+_ATPase"/>
</dbReference>
<evidence type="ECO:0000313" key="11">
    <source>
        <dbReference type="Proteomes" id="UP000271624"/>
    </source>
</evidence>
<gene>
    <name evidence="10" type="ORF">DSM106972_097850</name>
</gene>
<dbReference type="PROSITE" id="PS50893">
    <property type="entry name" value="ABC_TRANSPORTER_2"/>
    <property type="match status" value="1"/>
</dbReference>
<comment type="caution">
    <text evidence="10">The sequence shown here is derived from an EMBL/GenBank/DDBJ whole genome shotgun (WGS) entry which is preliminary data.</text>
</comment>
<dbReference type="Pfam" id="PF00005">
    <property type="entry name" value="ABC_tran"/>
    <property type="match status" value="1"/>
</dbReference>
<dbReference type="OrthoDB" id="490539at2"/>
<reference evidence="10" key="2">
    <citation type="journal article" date="2019" name="Genome Biol. Evol.">
        <title>Day and night: Metabolic profiles and evolutionary relationships of six axenic non-marine cyanobacteria.</title>
        <authorList>
            <person name="Will S.E."/>
            <person name="Henke P."/>
            <person name="Boedeker C."/>
            <person name="Huang S."/>
            <person name="Brinkmann H."/>
            <person name="Rohde M."/>
            <person name="Jarek M."/>
            <person name="Friedl T."/>
            <person name="Seufert S."/>
            <person name="Schumacher M."/>
            <person name="Overmann J."/>
            <person name="Neumann-Schaal M."/>
            <person name="Petersen J."/>
        </authorList>
    </citation>
    <scope>NUCLEOTIDE SEQUENCE [LARGE SCALE GENOMIC DNA]</scope>
    <source>
        <strain evidence="10">PCC 7102</strain>
    </source>
</reference>
<comment type="subcellular location">
    <subcellularLocation>
        <location evidence="1">Membrane</location>
        <topology evidence="1">Multi-pass membrane protein</topology>
    </subcellularLocation>
</comment>
<dbReference type="SUPFAM" id="SSF52540">
    <property type="entry name" value="P-loop containing nucleoside triphosphate hydrolases"/>
    <property type="match status" value="1"/>
</dbReference>
<feature type="transmembrane region" description="Helical" evidence="8">
    <location>
        <begin position="326"/>
        <end position="351"/>
    </location>
</feature>
<keyword evidence="5" id="KW-0067">ATP-binding</keyword>
<dbReference type="GO" id="GO:0016887">
    <property type="term" value="F:ATP hydrolysis activity"/>
    <property type="evidence" value="ECO:0007669"/>
    <property type="project" value="InterPro"/>
</dbReference>
<organism evidence="10 11">
    <name type="scientific">Dulcicalothrix desertica PCC 7102</name>
    <dbReference type="NCBI Taxonomy" id="232991"/>
    <lineage>
        <taxon>Bacteria</taxon>
        <taxon>Bacillati</taxon>
        <taxon>Cyanobacteriota</taxon>
        <taxon>Cyanophyceae</taxon>
        <taxon>Nostocales</taxon>
        <taxon>Calotrichaceae</taxon>
        <taxon>Dulcicalothrix</taxon>
    </lineage>
</organism>
<dbReference type="Gene3D" id="3.40.50.300">
    <property type="entry name" value="P-loop containing nucleotide triphosphate hydrolases"/>
    <property type="match status" value="1"/>
</dbReference>
<keyword evidence="4" id="KW-0547">Nucleotide-binding</keyword>
<dbReference type="InterPro" id="IPR003439">
    <property type="entry name" value="ABC_transporter-like_ATP-bd"/>
</dbReference>
<evidence type="ECO:0000256" key="4">
    <source>
        <dbReference type="ARBA" id="ARBA00022741"/>
    </source>
</evidence>
<dbReference type="RefSeq" id="WP_127087677.1">
    <property type="nucleotide sequence ID" value="NZ_RSCL01000066.1"/>
</dbReference>
<dbReference type="Pfam" id="PF12698">
    <property type="entry name" value="ABC2_membrane_3"/>
    <property type="match status" value="1"/>
</dbReference>
<dbReference type="PANTHER" id="PTHR42711:SF17">
    <property type="entry name" value="ABC TRANSPORTER ATP-BINDING PROTEIN"/>
    <property type="match status" value="1"/>
</dbReference>
<feature type="transmembrane region" description="Helical" evidence="8">
    <location>
        <begin position="450"/>
        <end position="468"/>
    </location>
</feature>
<keyword evidence="3 8" id="KW-0812">Transmembrane</keyword>
<feature type="transmembrane region" description="Helical" evidence="8">
    <location>
        <begin position="363"/>
        <end position="387"/>
    </location>
</feature>
<evidence type="ECO:0000256" key="6">
    <source>
        <dbReference type="ARBA" id="ARBA00022989"/>
    </source>
</evidence>
<dbReference type="GO" id="GO:0005524">
    <property type="term" value="F:ATP binding"/>
    <property type="evidence" value="ECO:0007669"/>
    <property type="project" value="UniProtKB-KW"/>
</dbReference>
<dbReference type="SMART" id="SM00382">
    <property type="entry name" value="AAA"/>
    <property type="match status" value="1"/>
</dbReference>
<evidence type="ECO:0000256" key="5">
    <source>
        <dbReference type="ARBA" id="ARBA00022840"/>
    </source>
</evidence>
<evidence type="ECO:0000256" key="8">
    <source>
        <dbReference type="SAM" id="Phobius"/>
    </source>
</evidence>
<accession>A0A3S1A3S7</accession>
<dbReference type="EMBL" id="RSCL01000066">
    <property type="protein sequence ID" value="RUS92890.1"/>
    <property type="molecule type" value="Genomic_DNA"/>
</dbReference>
<dbReference type="PANTHER" id="PTHR42711">
    <property type="entry name" value="ABC TRANSPORTER ATP-BINDING PROTEIN"/>
    <property type="match status" value="1"/>
</dbReference>
<dbReference type="Proteomes" id="UP000271624">
    <property type="component" value="Unassembled WGS sequence"/>
</dbReference>
<dbReference type="PROSITE" id="PS00211">
    <property type="entry name" value="ABC_TRANSPORTER_1"/>
    <property type="match status" value="1"/>
</dbReference>